<dbReference type="InterPro" id="IPR036374">
    <property type="entry name" value="OxRdtase_Mopterin-bd_sf"/>
</dbReference>
<dbReference type="Gene3D" id="2.60.40.650">
    <property type="match status" value="1"/>
</dbReference>
<feature type="transmembrane region" description="Helical" evidence="2">
    <location>
        <begin position="176"/>
        <end position="194"/>
    </location>
</feature>
<feature type="transmembrane region" description="Helical" evidence="2">
    <location>
        <begin position="201"/>
        <end position="219"/>
    </location>
</feature>
<evidence type="ECO:0000256" key="1">
    <source>
        <dbReference type="SAM" id="MobiDB-lite"/>
    </source>
</evidence>
<name>A0A936TED4_9ACTN</name>
<sequence length="614" mass="64802">MPPSHGRSTGALPGPTSVLLSAPLARSRTAATDTTAGTPTPKPSGPNHPSRSPGTDPPGEAIEHPSRPSQHTRTQSRDGRRGNHHHPADLNDPSQVVPCSWRSPGPYQLAHDRLVAGAASGLIAAGAALGVAELIAAFFPSVQSPVLSVGNVVVDNVPSWAKDFAIRTFGENDKTALIIGTTIFLFLFAAVIGVITTKRRIAAPIGAALFGLVGAASALTRVGAGPLAVVPSIVGGIVAWLVMDLLLWPPQAADKVSESTDRRRFLVGSSLVVAGAAAAGGLGRVLSGVFKVSTNRDDIALPAPADPAVTLPSGVDPDIEGLTPFITPVDKFYRVDTALEVPRVNGDDWELKVQGMVDEERSYSLADLLDRKLVERTITLVCVSNQVGGTYASTAKWLGVPLAEILDEAGVQDGADQLLSRSVDNFTAGTPIETIYDGRDALLVVGMNGEPLPIERGFPARLIVPGLYGFVSATKWLAELNVTTFADEQAYWRKRDWAEQAPIKTFSRIDRPGGLGDKVEAGMVAVAGVAWDPHVGIDKVELKIDDGKWVQADLAPVPSADTWVQWSYGWKAVPGSHNIVVRATNADGETQTSDRVMPIPDGATGWQKIVVNVT</sequence>
<dbReference type="InterPro" id="IPR014756">
    <property type="entry name" value="Ig_E-set"/>
</dbReference>
<protein>
    <submittedName>
        <fullName evidence="4">Molybdopterin-dependent oxidoreductase</fullName>
    </submittedName>
</protein>
<proteinExistence type="predicted"/>
<feature type="region of interest" description="Disordered" evidence="1">
    <location>
        <begin position="1"/>
        <end position="97"/>
    </location>
</feature>
<feature type="domain" description="Oxidoreductase molybdopterin-binding" evidence="3">
    <location>
        <begin position="339"/>
        <end position="492"/>
    </location>
</feature>
<feature type="transmembrane region" description="Helical" evidence="2">
    <location>
        <begin position="266"/>
        <end position="286"/>
    </location>
</feature>
<dbReference type="GO" id="GO:0008482">
    <property type="term" value="F:sulfite oxidase activity"/>
    <property type="evidence" value="ECO:0007669"/>
    <property type="project" value="TreeGrafter"/>
</dbReference>
<dbReference type="AlphaFoldDB" id="A0A936TED4"/>
<organism evidence="4 5">
    <name type="scientific">Candidatus Neomicrothrix subdominans</name>
    <dbReference type="NCBI Taxonomy" id="2954438"/>
    <lineage>
        <taxon>Bacteria</taxon>
        <taxon>Bacillati</taxon>
        <taxon>Actinomycetota</taxon>
        <taxon>Acidimicrobiia</taxon>
        <taxon>Acidimicrobiales</taxon>
        <taxon>Microthrixaceae</taxon>
        <taxon>Candidatus Neomicrothrix</taxon>
    </lineage>
</organism>
<keyword evidence="2" id="KW-0812">Transmembrane</keyword>
<evidence type="ECO:0000313" key="5">
    <source>
        <dbReference type="Proteomes" id="UP000727993"/>
    </source>
</evidence>
<feature type="transmembrane region" description="Helical" evidence="2">
    <location>
        <begin position="225"/>
        <end position="246"/>
    </location>
</feature>
<dbReference type="Gene3D" id="3.90.420.10">
    <property type="entry name" value="Oxidoreductase, molybdopterin-binding domain"/>
    <property type="match status" value="1"/>
</dbReference>
<evidence type="ECO:0000256" key="2">
    <source>
        <dbReference type="SAM" id="Phobius"/>
    </source>
</evidence>
<gene>
    <name evidence="4" type="ORF">IPN02_00415</name>
</gene>
<dbReference type="SUPFAM" id="SSF56524">
    <property type="entry name" value="Oxidoreductase molybdopterin-binding domain"/>
    <property type="match status" value="1"/>
</dbReference>
<dbReference type="GO" id="GO:0020037">
    <property type="term" value="F:heme binding"/>
    <property type="evidence" value="ECO:0007669"/>
    <property type="project" value="TreeGrafter"/>
</dbReference>
<accession>A0A936TED4</accession>
<feature type="transmembrane region" description="Helical" evidence="2">
    <location>
        <begin position="114"/>
        <end position="139"/>
    </location>
</feature>
<evidence type="ECO:0000259" key="3">
    <source>
        <dbReference type="Pfam" id="PF00174"/>
    </source>
</evidence>
<dbReference type="Proteomes" id="UP000727993">
    <property type="component" value="Unassembled WGS sequence"/>
</dbReference>
<dbReference type="SUPFAM" id="SSF81296">
    <property type="entry name" value="E set domains"/>
    <property type="match status" value="1"/>
</dbReference>
<dbReference type="Pfam" id="PF00174">
    <property type="entry name" value="Oxidored_molyb"/>
    <property type="match status" value="1"/>
</dbReference>
<dbReference type="PANTHER" id="PTHR19372">
    <property type="entry name" value="SULFITE REDUCTASE"/>
    <property type="match status" value="1"/>
</dbReference>
<reference evidence="4 5" key="1">
    <citation type="submission" date="2020-10" db="EMBL/GenBank/DDBJ databases">
        <title>Connecting structure to function with the recovery of over 1000 high-quality activated sludge metagenome-assembled genomes encoding full-length rRNA genes using long-read sequencing.</title>
        <authorList>
            <person name="Singleton C.M."/>
            <person name="Petriglieri F."/>
            <person name="Kristensen J.M."/>
            <person name="Kirkegaard R.H."/>
            <person name="Michaelsen T.Y."/>
            <person name="Andersen M.H."/>
            <person name="Karst S.M."/>
            <person name="Dueholm M.S."/>
            <person name="Nielsen P.H."/>
            <person name="Albertsen M."/>
        </authorList>
    </citation>
    <scope>NUCLEOTIDE SEQUENCE [LARGE SCALE GENOMIC DNA]</scope>
    <source>
        <strain evidence="4">Lyne_18-Q3-R50-59_MAXAC.006</strain>
    </source>
</reference>
<dbReference type="GO" id="GO:0043546">
    <property type="term" value="F:molybdopterin cofactor binding"/>
    <property type="evidence" value="ECO:0007669"/>
    <property type="project" value="TreeGrafter"/>
</dbReference>
<dbReference type="PANTHER" id="PTHR19372:SF7">
    <property type="entry name" value="SULFITE OXIDASE, MITOCHONDRIAL"/>
    <property type="match status" value="1"/>
</dbReference>
<dbReference type="GO" id="GO:0006790">
    <property type="term" value="P:sulfur compound metabolic process"/>
    <property type="evidence" value="ECO:0007669"/>
    <property type="project" value="TreeGrafter"/>
</dbReference>
<keyword evidence="2" id="KW-1133">Transmembrane helix</keyword>
<feature type="compositionally biased region" description="Low complexity" evidence="1">
    <location>
        <begin position="29"/>
        <end position="39"/>
    </location>
</feature>
<feature type="compositionally biased region" description="Basic and acidic residues" evidence="1">
    <location>
        <begin position="75"/>
        <end position="89"/>
    </location>
</feature>
<evidence type="ECO:0000313" key="4">
    <source>
        <dbReference type="EMBL" id="MBK9295350.1"/>
    </source>
</evidence>
<dbReference type="InterPro" id="IPR000572">
    <property type="entry name" value="OxRdtase_Mopterin-bd_dom"/>
</dbReference>
<dbReference type="EMBL" id="JADJZA010000001">
    <property type="protein sequence ID" value="MBK9295350.1"/>
    <property type="molecule type" value="Genomic_DNA"/>
</dbReference>
<comment type="caution">
    <text evidence="4">The sequence shown here is derived from an EMBL/GenBank/DDBJ whole genome shotgun (WGS) entry which is preliminary data.</text>
</comment>
<keyword evidence="2" id="KW-0472">Membrane</keyword>